<sequence>MQSLPQHPLQAFIAPNAAMRSFLPSVHCNTEHHRAGRQTTPCPSLLDARKPAIPSVRCKITVVREQHTLGQPVLDAVISPHDGRKKGLTVVQALLQHPLQVFPALTSTARIYVPSFHCNTDTLPN</sequence>
<protein>
    <submittedName>
        <fullName evidence="1">Uncharacterized protein</fullName>
    </submittedName>
</protein>
<dbReference type="Proteomes" id="UP001431783">
    <property type="component" value="Unassembled WGS sequence"/>
</dbReference>
<gene>
    <name evidence="1" type="ORF">WA026_002674</name>
</gene>
<name>A0AAW1U0W1_9CUCU</name>
<accession>A0AAW1U0W1</accession>
<evidence type="ECO:0000313" key="1">
    <source>
        <dbReference type="EMBL" id="KAK9874323.1"/>
    </source>
</evidence>
<reference evidence="1 2" key="1">
    <citation type="submission" date="2023-03" db="EMBL/GenBank/DDBJ databases">
        <title>Genome insight into feeding habits of ladybird beetles.</title>
        <authorList>
            <person name="Li H.-S."/>
            <person name="Huang Y.-H."/>
            <person name="Pang H."/>
        </authorList>
    </citation>
    <scope>NUCLEOTIDE SEQUENCE [LARGE SCALE GENOMIC DNA]</scope>
    <source>
        <strain evidence="1">SYSU_2023b</strain>
        <tissue evidence="1">Whole body</tissue>
    </source>
</reference>
<comment type="caution">
    <text evidence="1">The sequence shown here is derived from an EMBL/GenBank/DDBJ whole genome shotgun (WGS) entry which is preliminary data.</text>
</comment>
<keyword evidence="2" id="KW-1185">Reference proteome</keyword>
<organism evidence="1 2">
    <name type="scientific">Henosepilachna vigintioctopunctata</name>
    <dbReference type="NCBI Taxonomy" id="420089"/>
    <lineage>
        <taxon>Eukaryota</taxon>
        <taxon>Metazoa</taxon>
        <taxon>Ecdysozoa</taxon>
        <taxon>Arthropoda</taxon>
        <taxon>Hexapoda</taxon>
        <taxon>Insecta</taxon>
        <taxon>Pterygota</taxon>
        <taxon>Neoptera</taxon>
        <taxon>Endopterygota</taxon>
        <taxon>Coleoptera</taxon>
        <taxon>Polyphaga</taxon>
        <taxon>Cucujiformia</taxon>
        <taxon>Coccinelloidea</taxon>
        <taxon>Coccinellidae</taxon>
        <taxon>Epilachninae</taxon>
        <taxon>Epilachnini</taxon>
        <taxon>Henosepilachna</taxon>
    </lineage>
</organism>
<dbReference type="EMBL" id="JARQZJ010000031">
    <property type="protein sequence ID" value="KAK9874323.1"/>
    <property type="molecule type" value="Genomic_DNA"/>
</dbReference>
<dbReference type="AlphaFoldDB" id="A0AAW1U0W1"/>
<proteinExistence type="predicted"/>
<evidence type="ECO:0000313" key="2">
    <source>
        <dbReference type="Proteomes" id="UP001431783"/>
    </source>
</evidence>